<accession>A0ABP9CBS3</accession>
<keyword evidence="1" id="KW-0812">Transmembrane</keyword>
<comment type="caution">
    <text evidence="2">The sequence shown here is derived from an EMBL/GenBank/DDBJ whole genome shotgun (WGS) entry which is preliminary data.</text>
</comment>
<feature type="transmembrane region" description="Helical" evidence="1">
    <location>
        <begin position="38"/>
        <end position="56"/>
    </location>
</feature>
<keyword evidence="1" id="KW-1133">Transmembrane helix</keyword>
<protein>
    <submittedName>
        <fullName evidence="2">Uncharacterized protein</fullName>
    </submittedName>
</protein>
<organism evidence="2 3">
    <name type="scientific">Actinomycetospora chlora</name>
    <dbReference type="NCBI Taxonomy" id="663608"/>
    <lineage>
        <taxon>Bacteria</taxon>
        <taxon>Bacillati</taxon>
        <taxon>Actinomycetota</taxon>
        <taxon>Actinomycetes</taxon>
        <taxon>Pseudonocardiales</taxon>
        <taxon>Pseudonocardiaceae</taxon>
        <taxon>Actinomycetospora</taxon>
    </lineage>
</organism>
<evidence type="ECO:0000313" key="3">
    <source>
        <dbReference type="Proteomes" id="UP001500928"/>
    </source>
</evidence>
<keyword evidence="3" id="KW-1185">Reference proteome</keyword>
<name>A0ABP9CBS3_9PSEU</name>
<evidence type="ECO:0000256" key="1">
    <source>
        <dbReference type="SAM" id="Phobius"/>
    </source>
</evidence>
<evidence type="ECO:0000313" key="2">
    <source>
        <dbReference type="EMBL" id="GAA4805738.1"/>
    </source>
</evidence>
<dbReference type="RefSeq" id="WP_345421897.1">
    <property type="nucleotide sequence ID" value="NZ_BAABHO010000051.1"/>
</dbReference>
<feature type="transmembrane region" description="Helical" evidence="1">
    <location>
        <begin position="63"/>
        <end position="82"/>
    </location>
</feature>
<sequence>MGRTKAGIAGLIILTLANLADVVGMAVVGTPGNPPELIIPSFVLAVIGMAATVPAWRGSRAGVLTVFLARAVSTLLVIPFYVAGDQPDWVRTGLTVGIVVSLLGLGLIAVWRWQARTREPARAA</sequence>
<reference evidence="3" key="1">
    <citation type="journal article" date="2019" name="Int. J. Syst. Evol. Microbiol.">
        <title>The Global Catalogue of Microorganisms (GCM) 10K type strain sequencing project: providing services to taxonomists for standard genome sequencing and annotation.</title>
        <authorList>
            <consortium name="The Broad Institute Genomics Platform"/>
            <consortium name="The Broad Institute Genome Sequencing Center for Infectious Disease"/>
            <person name="Wu L."/>
            <person name="Ma J."/>
        </authorList>
    </citation>
    <scope>NUCLEOTIDE SEQUENCE [LARGE SCALE GENOMIC DNA]</scope>
    <source>
        <strain evidence="3">JCM 17979</strain>
    </source>
</reference>
<proteinExistence type="predicted"/>
<dbReference type="EMBL" id="BAABHO010000051">
    <property type="protein sequence ID" value="GAA4805738.1"/>
    <property type="molecule type" value="Genomic_DNA"/>
</dbReference>
<dbReference type="Proteomes" id="UP001500928">
    <property type="component" value="Unassembled WGS sequence"/>
</dbReference>
<keyword evidence="1" id="KW-0472">Membrane</keyword>
<feature type="transmembrane region" description="Helical" evidence="1">
    <location>
        <begin position="94"/>
        <end position="113"/>
    </location>
</feature>
<gene>
    <name evidence="2" type="ORF">GCM10023200_49040</name>
</gene>